<evidence type="ECO:0000256" key="1">
    <source>
        <dbReference type="ARBA" id="ARBA00001947"/>
    </source>
</evidence>
<dbReference type="InterPro" id="IPR029035">
    <property type="entry name" value="DHS-like_NAD/FAD-binding_dom"/>
</dbReference>
<keyword evidence="15" id="KW-1185">Reference proteome</keyword>
<dbReference type="EMBL" id="CH480819">
    <property type="protein sequence ID" value="EDW53310.1"/>
    <property type="molecule type" value="Genomic_DNA"/>
</dbReference>
<evidence type="ECO:0000313" key="14">
    <source>
        <dbReference type="EMBL" id="EDW53310.1"/>
    </source>
</evidence>
<evidence type="ECO:0000256" key="7">
    <source>
        <dbReference type="ARBA" id="ARBA00023027"/>
    </source>
</evidence>
<comment type="similarity">
    <text evidence="8">Belongs to the sirtuin family. Class IV subfamily.</text>
</comment>
<dbReference type="SUPFAM" id="SSF52467">
    <property type="entry name" value="DHS-like NAD/FAD-binding domain"/>
    <property type="match status" value="1"/>
</dbReference>
<evidence type="ECO:0000256" key="2">
    <source>
        <dbReference type="ARBA" id="ARBA00012928"/>
    </source>
</evidence>
<proteinExistence type="inferred from homology"/>
<evidence type="ECO:0000256" key="10">
    <source>
        <dbReference type="ARBA" id="ARBA00043038"/>
    </source>
</evidence>
<dbReference type="Gene3D" id="3.40.50.1220">
    <property type="entry name" value="TPP-binding domain"/>
    <property type="match status" value="1"/>
</dbReference>
<dbReference type="GO" id="GO:0097372">
    <property type="term" value="F:histone H3K18 deacetylase activity, NAD-dependent"/>
    <property type="evidence" value="ECO:0007669"/>
    <property type="project" value="TreeGrafter"/>
</dbReference>
<evidence type="ECO:0000256" key="8">
    <source>
        <dbReference type="ARBA" id="ARBA00038170"/>
    </source>
</evidence>
<accession>B4HZ53</accession>
<dbReference type="GO" id="GO:0005634">
    <property type="term" value="C:nucleus"/>
    <property type="evidence" value="ECO:0007669"/>
    <property type="project" value="TreeGrafter"/>
</dbReference>
<comment type="cofactor">
    <cofactor evidence="1">
        <name>Zn(2+)</name>
        <dbReference type="ChEBI" id="CHEBI:29105"/>
    </cofactor>
</comment>
<dbReference type="GO" id="GO:0000785">
    <property type="term" value="C:chromatin"/>
    <property type="evidence" value="ECO:0007669"/>
    <property type="project" value="TreeGrafter"/>
</dbReference>
<evidence type="ECO:0000256" key="11">
    <source>
        <dbReference type="PROSITE-ProRule" id="PRU00236"/>
    </source>
</evidence>
<reference evidence="14 15" key="1">
    <citation type="journal article" date="2007" name="Nature">
        <title>Evolution of genes and genomes on the Drosophila phylogeny.</title>
        <authorList>
            <consortium name="Drosophila 12 Genomes Consortium"/>
            <person name="Clark A.G."/>
            <person name="Eisen M.B."/>
            <person name="Smith D.R."/>
            <person name="Bergman C.M."/>
            <person name="Oliver B."/>
            <person name="Markow T.A."/>
            <person name="Kaufman T.C."/>
            <person name="Kellis M."/>
            <person name="Gelbart W."/>
            <person name="Iyer V.N."/>
            <person name="Pollard D.A."/>
            <person name="Sackton T.B."/>
            <person name="Larracuente A.M."/>
            <person name="Singh N.D."/>
            <person name="Abad J.P."/>
            <person name="Abt D.N."/>
            <person name="Adryan B."/>
            <person name="Aguade M."/>
            <person name="Akashi H."/>
            <person name="Anderson W.W."/>
            <person name="Aquadro C.F."/>
            <person name="Ardell D.H."/>
            <person name="Arguello R."/>
            <person name="Artieri C.G."/>
            <person name="Barbash D.A."/>
            <person name="Barker D."/>
            <person name="Barsanti P."/>
            <person name="Batterham P."/>
            <person name="Batzoglou S."/>
            <person name="Begun D."/>
            <person name="Bhutkar A."/>
            <person name="Blanco E."/>
            <person name="Bosak S.A."/>
            <person name="Bradley R.K."/>
            <person name="Brand A.D."/>
            <person name="Brent M.R."/>
            <person name="Brooks A.N."/>
            <person name="Brown R.H."/>
            <person name="Butlin R.K."/>
            <person name="Caggese C."/>
            <person name="Calvi B.R."/>
            <person name="Bernardo de Carvalho A."/>
            <person name="Caspi A."/>
            <person name="Castrezana S."/>
            <person name="Celniker S.E."/>
            <person name="Chang J.L."/>
            <person name="Chapple C."/>
            <person name="Chatterji S."/>
            <person name="Chinwalla A."/>
            <person name="Civetta A."/>
            <person name="Clifton S.W."/>
            <person name="Comeron J.M."/>
            <person name="Costello J.C."/>
            <person name="Coyne J.A."/>
            <person name="Daub J."/>
            <person name="David R.G."/>
            <person name="Delcher A.L."/>
            <person name="Delehaunty K."/>
            <person name="Do C.B."/>
            <person name="Ebling H."/>
            <person name="Edwards K."/>
            <person name="Eickbush T."/>
            <person name="Evans J.D."/>
            <person name="Filipski A."/>
            <person name="Findeiss S."/>
            <person name="Freyhult E."/>
            <person name="Fulton L."/>
            <person name="Fulton R."/>
            <person name="Garcia A.C."/>
            <person name="Gardiner A."/>
            <person name="Garfield D.A."/>
            <person name="Garvin B.E."/>
            <person name="Gibson G."/>
            <person name="Gilbert D."/>
            <person name="Gnerre S."/>
            <person name="Godfrey J."/>
            <person name="Good R."/>
            <person name="Gotea V."/>
            <person name="Gravely B."/>
            <person name="Greenberg A.J."/>
            <person name="Griffiths-Jones S."/>
            <person name="Gross S."/>
            <person name="Guigo R."/>
            <person name="Gustafson E.A."/>
            <person name="Haerty W."/>
            <person name="Hahn M.W."/>
            <person name="Halligan D.L."/>
            <person name="Halpern A.L."/>
            <person name="Halter G.M."/>
            <person name="Han M.V."/>
            <person name="Heger A."/>
            <person name="Hillier L."/>
            <person name="Hinrichs A.S."/>
            <person name="Holmes I."/>
            <person name="Hoskins R.A."/>
            <person name="Hubisz M.J."/>
            <person name="Hultmark D."/>
            <person name="Huntley M.A."/>
            <person name="Jaffe D.B."/>
            <person name="Jagadeeshan S."/>
            <person name="Jeck W.R."/>
            <person name="Johnson J."/>
            <person name="Jones C.D."/>
            <person name="Jordan W.C."/>
            <person name="Karpen G.H."/>
            <person name="Kataoka E."/>
            <person name="Keightley P.D."/>
            <person name="Kheradpour P."/>
            <person name="Kirkness E.F."/>
            <person name="Koerich L.B."/>
            <person name="Kristiansen K."/>
            <person name="Kudrna D."/>
            <person name="Kulathinal R.J."/>
            <person name="Kumar S."/>
            <person name="Kwok R."/>
            <person name="Lander E."/>
            <person name="Langley C.H."/>
            <person name="Lapoint R."/>
            <person name="Lazzaro B.P."/>
            <person name="Lee S.J."/>
            <person name="Levesque L."/>
            <person name="Li R."/>
            <person name="Lin C.F."/>
            <person name="Lin M.F."/>
            <person name="Lindblad-Toh K."/>
            <person name="Llopart A."/>
            <person name="Long M."/>
            <person name="Low L."/>
            <person name="Lozovsky E."/>
            <person name="Lu J."/>
            <person name="Luo M."/>
            <person name="Machado C.A."/>
            <person name="Makalowski W."/>
            <person name="Marzo M."/>
            <person name="Matsuda M."/>
            <person name="Matzkin L."/>
            <person name="McAllister B."/>
            <person name="McBride C.S."/>
            <person name="McKernan B."/>
            <person name="McKernan K."/>
            <person name="Mendez-Lago M."/>
            <person name="Minx P."/>
            <person name="Mollenhauer M.U."/>
            <person name="Montooth K."/>
            <person name="Mount S.M."/>
            <person name="Mu X."/>
            <person name="Myers E."/>
            <person name="Negre B."/>
            <person name="Newfeld S."/>
            <person name="Nielsen R."/>
            <person name="Noor M.A."/>
            <person name="O'Grady P."/>
            <person name="Pachter L."/>
            <person name="Papaceit M."/>
            <person name="Parisi M.J."/>
            <person name="Parisi M."/>
            <person name="Parts L."/>
            <person name="Pedersen J.S."/>
            <person name="Pesole G."/>
            <person name="Phillippy A.M."/>
            <person name="Ponting C.P."/>
            <person name="Pop M."/>
            <person name="Porcelli D."/>
            <person name="Powell J.R."/>
            <person name="Prohaska S."/>
            <person name="Pruitt K."/>
            <person name="Puig M."/>
            <person name="Quesneville H."/>
            <person name="Ram K.R."/>
            <person name="Rand D."/>
            <person name="Rasmussen M.D."/>
            <person name="Reed L.K."/>
            <person name="Reenan R."/>
            <person name="Reily A."/>
            <person name="Remington K.A."/>
            <person name="Rieger T.T."/>
            <person name="Ritchie M.G."/>
            <person name="Robin C."/>
            <person name="Rogers Y.H."/>
            <person name="Rohde C."/>
            <person name="Rozas J."/>
            <person name="Rubenfield M.J."/>
            <person name="Ruiz A."/>
            <person name="Russo S."/>
            <person name="Salzberg S.L."/>
            <person name="Sanchez-Gracia A."/>
            <person name="Saranga D.J."/>
            <person name="Sato H."/>
            <person name="Schaeffer S.W."/>
            <person name="Schatz M.C."/>
            <person name="Schlenke T."/>
            <person name="Schwartz R."/>
            <person name="Segarra C."/>
            <person name="Singh R.S."/>
            <person name="Sirot L."/>
            <person name="Sirota M."/>
            <person name="Sisneros N.B."/>
            <person name="Smith C.D."/>
            <person name="Smith T.F."/>
            <person name="Spieth J."/>
            <person name="Stage D.E."/>
            <person name="Stark A."/>
            <person name="Stephan W."/>
            <person name="Strausberg R.L."/>
            <person name="Strempel S."/>
            <person name="Sturgill D."/>
            <person name="Sutton G."/>
            <person name="Sutton G.G."/>
            <person name="Tao W."/>
            <person name="Teichmann S."/>
            <person name="Tobari Y.N."/>
            <person name="Tomimura Y."/>
            <person name="Tsolas J.M."/>
            <person name="Valente V.L."/>
            <person name="Venter E."/>
            <person name="Venter J.C."/>
            <person name="Vicario S."/>
            <person name="Vieira F.G."/>
            <person name="Vilella A.J."/>
            <person name="Villasante A."/>
            <person name="Walenz B."/>
            <person name="Wang J."/>
            <person name="Wasserman M."/>
            <person name="Watts T."/>
            <person name="Wilson D."/>
            <person name="Wilson R.K."/>
            <person name="Wing R.A."/>
            <person name="Wolfner M.F."/>
            <person name="Wong A."/>
            <person name="Wong G.K."/>
            <person name="Wu C.I."/>
            <person name="Wu G."/>
            <person name="Yamamoto D."/>
            <person name="Yang H.P."/>
            <person name="Yang S.P."/>
            <person name="Yorke J.A."/>
            <person name="Yoshida K."/>
            <person name="Zdobnov E."/>
            <person name="Zhang P."/>
            <person name="Zhang Y."/>
            <person name="Zimin A.V."/>
            <person name="Baldwin J."/>
            <person name="Abdouelleil A."/>
            <person name="Abdulkadir J."/>
            <person name="Abebe A."/>
            <person name="Abera B."/>
            <person name="Abreu J."/>
            <person name="Acer S.C."/>
            <person name="Aftuck L."/>
            <person name="Alexander A."/>
            <person name="An P."/>
            <person name="Anderson E."/>
            <person name="Anderson S."/>
            <person name="Arachi H."/>
            <person name="Azer M."/>
            <person name="Bachantsang P."/>
            <person name="Barry A."/>
            <person name="Bayul T."/>
            <person name="Berlin A."/>
            <person name="Bessette D."/>
            <person name="Bloom T."/>
            <person name="Blye J."/>
            <person name="Boguslavskiy L."/>
            <person name="Bonnet C."/>
            <person name="Boukhgalter B."/>
            <person name="Bourzgui I."/>
            <person name="Brown A."/>
            <person name="Cahill P."/>
            <person name="Channer S."/>
            <person name="Cheshatsang Y."/>
            <person name="Chuda L."/>
            <person name="Citroen M."/>
            <person name="Collymore A."/>
            <person name="Cooke P."/>
            <person name="Costello M."/>
            <person name="D'Aco K."/>
            <person name="Daza R."/>
            <person name="De Haan G."/>
            <person name="DeGray S."/>
            <person name="DeMaso C."/>
            <person name="Dhargay N."/>
            <person name="Dooley K."/>
            <person name="Dooley E."/>
            <person name="Doricent M."/>
            <person name="Dorje P."/>
            <person name="Dorjee K."/>
            <person name="Dupes A."/>
            <person name="Elong R."/>
            <person name="Falk J."/>
            <person name="Farina A."/>
            <person name="Faro S."/>
            <person name="Ferguson D."/>
            <person name="Fisher S."/>
            <person name="Foley C.D."/>
            <person name="Franke A."/>
            <person name="Friedrich D."/>
            <person name="Gadbois L."/>
            <person name="Gearin G."/>
            <person name="Gearin C.R."/>
            <person name="Giannoukos G."/>
            <person name="Goode T."/>
            <person name="Graham J."/>
            <person name="Grandbois E."/>
            <person name="Grewal S."/>
            <person name="Gyaltsen K."/>
            <person name="Hafez N."/>
            <person name="Hagos B."/>
            <person name="Hall J."/>
            <person name="Henson C."/>
            <person name="Hollinger A."/>
            <person name="Honan T."/>
            <person name="Huard M.D."/>
            <person name="Hughes L."/>
            <person name="Hurhula B."/>
            <person name="Husby M.E."/>
            <person name="Kamat A."/>
            <person name="Kanga B."/>
            <person name="Kashin S."/>
            <person name="Khazanovich D."/>
            <person name="Kisner P."/>
            <person name="Lance K."/>
            <person name="Lara M."/>
            <person name="Lee W."/>
            <person name="Lennon N."/>
            <person name="Letendre F."/>
            <person name="LeVine R."/>
            <person name="Lipovsky A."/>
            <person name="Liu X."/>
            <person name="Liu J."/>
            <person name="Liu S."/>
            <person name="Lokyitsang T."/>
            <person name="Lokyitsang Y."/>
            <person name="Lubonja R."/>
            <person name="Lui A."/>
            <person name="MacDonald P."/>
            <person name="Magnisalis V."/>
            <person name="Maru K."/>
            <person name="Matthews C."/>
            <person name="McCusker W."/>
            <person name="McDonough S."/>
            <person name="Mehta T."/>
            <person name="Meldrim J."/>
            <person name="Meneus L."/>
            <person name="Mihai O."/>
            <person name="Mihalev A."/>
            <person name="Mihova T."/>
            <person name="Mittelman R."/>
            <person name="Mlenga V."/>
            <person name="Montmayeur A."/>
            <person name="Mulrain L."/>
            <person name="Navidi A."/>
            <person name="Naylor J."/>
            <person name="Negash T."/>
            <person name="Nguyen T."/>
            <person name="Nguyen N."/>
            <person name="Nicol R."/>
            <person name="Norbu C."/>
            <person name="Norbu N."/>
            <person name="Novod N."/>
            <person name="O'Neill B."/>
            <person name="Osman S."/>
            <person name="Markiewicz E."/>
            <person name="Oyono O.L."/>
            <person name="Patti C."/>
            <person name="Phunkhang P."/>
            <person name="Pierre F."/>
            <person name="Priest M."/>
            <person name="Raghuraman S."/>
            <person name="Rege F."/>
            <person name="Reyes R."/>
            <person name="Rise C."/>
            <person name="Rogov P."/>
            <person name="Ross K."/>
            <person name="Ryan E."/>
            <person name="Settipalli S."/>
            <person name="Shea T."/>
            <person name="Sherpa N."/>
            <person name="Shi L."/>
            <person name="Shih D."/>
            <person name="Sparrow T."/>
            <person name="Spaulding J."/>
            <person name="Stalker J."/>
            <person name="Stange-Thomann N."/>
            <person name="Stavropoulos S."/>
            <person name="Stone C."/>
            <person name="Strader C."/>
            <person name="Tesfaye S."/>
            <person name="Thomson T."/>
            <person name="Thoulutsang Y."/>
            <person name="Thoulutsang D."/>
            <person name="Topham K."/>
            <person name="Topping I."/>
            <person name="Tsamla T."/>
            <person name="Vassiliev H."/>
            <person name="Vo A."/>
            <person name="Wangchuk T."/>
            <person name="Wangdi T."/>
            <person name="Weiand M."/>
            <person name="Wilkinson J."/>
            <person name="Wilson A."/>
            <person name="Yadav S."/>
            <person name="Young G."/>
            <person name="Yu Q."/>
            <person name="Zembek L."/>
            <person name="Zhong D."/>
            <person name="Zimmer A."/>
            <person name="Zwirko Z."/>
            <person name="Jaffe D.B."/>
            <person name="Alvarez P."/>
            <person name="Brockman W."/>
            <person name="Butler J."/>
            <person name="Chin C."/>
            <person name="Gnerre S."/>
            <person name="Grabherr M."/>
            <person name="Kleber M."/>
            <person name="Mauceli E."/>
            <person name="MacCallum I."/>
        </authorList>
    </citation>
    <scope>NUCLEOTIDE SEQUENCE [LARGE SCALE GENOMIC DNA]</scope>
    <source>
        <strain evidence="15">Rob3c / Tucson 14021-0248.25</strain>
    </source>
</reference>
<dbReference type="PROSITE" id="PS50305">
    <property type="entry name" value="SIRTUIN"/>
    <property type="match status" value="1"/>
</dbReference>
<feature type="domain" description="Deacetylase sirtuin-type" evidence="13">
    <location>
        <begin position="106"/>
        <end position="328"/>
    </location>
</feature>
<name>B4HZ53_DROSE</name>
<keyword evidence="6" id="KW-0862">Zinc</keyword>
<evidence type="ECO:0000259" key="13">
    <source>
        <dbReference type="PROSITE" id="PS50305"/>
    </source>
</evidence>
<evidence type="ECO:0000256" key="12">
    <source>
        <dbReference type="SAM" id="MobiDB-lite"/>
    </source>
</evidence>
<comment type="caution">
    <text evidence="11">Lacks conserved residue(s) required for the propagation of feature annotation.</text>
</comment>
<dbReference type="Pfam" id="PF02146">
    <property type="entry name" value="SIR2"/>
    <property type="match status" value="1"/>
</dbReference>
<dbReference type="HOGENOM" id="CLU_848025_0_0_1"/>
<organism evidence="15">
    <name type="scientific">Drosophila sechellia</name>
    <name type="common">Fruit fly</name>
    <dbReference type="NCBI Taxonomy" id="7238"/>
    <lineage>
        <taxon>Eukaryota</taxon>
        <taxon>Metazoa</taxon>
        <taxon>Ecdysozoa</taxon>
        <taxon>Arthropoda</taxon>
        <taxon>Hexapoda</taxon>
        <taxon>Insecta</taxon>
        <taxon>Pterygota</taxon>
        <taxon>Neoptera</taxon>
        <taxon>Endopterygota</taxon>
        <taxon>Diptera</taxon>
        <taxon>Brachycera</taxon>
        <taxon>Muscomorpha</taxon>
        <taxon>Ephydroidea</taxon>
        <taxon>Drosophilidae</taxon>
        <taxon>Drosophila</taxon>
        <taxon>Sophophora</taxon>
    </lineage>
</organism>
<dbReference type="FunFam" id="3.40.50.1220:FF:000038">
    <property type="entry name" value="NAD-dependent protein deacetylase sirtuin-6 isoform X2"/>
    <property type="match status" value="1"/>
</dbReference>
<dbReference type="EC" id="2.3.1.286" evidence="2"/>
<dbReference type="PANTHER" id="PTHR11085:SF1">
    <property type="entry name" value="NAD-DEPENDENT PROTEIN DEACETYLASE SIRTUIN-7"/>
    <property type="match status" value="1"/>
</dbReference>
<dbReference type="PhylomeDB" id="B4HZ53"/>
<keyword evidence="7" id="KW-0520">NAD</keyword>
<protein>
    <recommendedName>
        <fullName evidence="2">protein acetyllysine N-acetyltransferase</fullName>
        <ecNumber evidence="2">2.3.1.286</ecNumber>
    </recommendedName>
    <alternativeName>
        <fullName evidence="10">Regulatory protein SIR2 homolog 7</fullName>
    </alternativeName>
    <alternativeName>
        <fullName evidence="9">SIR2-like protein 7</fullName>
    </alternativeName>
</protein>
<keyword evidence="4" id="KW-0808">Transferase</keyword>
<dbReference type="InterPro" id="IPR026590">
    <property type="entry name" value="Ssirtuin_cat_dom"/>
</dbReference>
<dbReference type="STRING" id="7238.B4HZ53"/>
<dbReference type="PANTHER" id="PTHR11085">
    <property type="entry name" value="NAD-DEPENDENT PROTEIN DEACYLASE SIRTUIN-5, MITOCHONDRIAL-RELATED"/>
    <property type="match status" value="1"/>
</dbReference>
<keyword evidence="5" id="KW-0479">Metal-binding</keyword>
<evidence type="ECO:0000256" key="4">
    <source>
        <dbReference type="ARBA" id="ARBA00022679"/>
    </source>
</evidence>
<evidence type="ECO:0000256" key="6">
    <source>
        <dbReference type="ARBA" id="ARBA00022833"/>
    </source>
</evidence>
<dbReference type="AlphaFoldDB" id="B4HZ53"/>
<evidence type="ECO:0000256" key="9">
    <source>
        <dbReference type="ARBA" id="ARBA00041832"/>
    </source>
</evidence>
<dbReference type="InterPro" id="IPR050134">
    <property type="entry name" value="NAD-dep_sirtuin_deacylases"/>
</dbReference>
<keyword evidence="3" id="KW-0597">Phosphoprotein</keyword>
<dbReference type="GO" id="GO:0070403">
    <property type="term" value="F:NAD+ binding"/>
    <property type="evidence" value="ECO:0007669"/>
    <property type="project" value="InterPro"/>
</dbReference>
<dbReference type="InterPro" id="IPR003000">
    <property type="entry name" value="Sirtuin"/>
</dbReference>
<feature type="region of interest" description="Disordered" evidence="12">
    <location>
        <begin position="1"/>
        <end position="52"/>
    </location>
</feature>
<dbReference type="GO" id="GO:0046872">
    <property type="term" value="F:metal ion binding"/>
    <property type="evidence" value="ECO:0007669"/>
    <property type="project" value="UniProtKB-KW"/>
</dbReference>
<evidence type="ECO:0000256" key="5">
    <source>
        <dbReference type="ARBA" id="ARBA00022723"/>
    </source>
</evidence>
<evidence type="ECO:0000313" key="15">
    <source>
        <dbReference type="Proteomes" id="UP000001292"/>
    </source>
</evidence>
<gene>
    <name evidence="14" type="primary">Dsec\GM12763</name>
    <name evidence="14" type="ORF">Dsec_GM12763</name>
</gene>
<dbReference type="Proteomes" id="UP000001292">
    <property type="component" value="Unassembled WGS sequence"/>
</dbReference>
<feature type="compositionally biased region" description="Basic and acidic residues" evidence="12">
    <location>
        <begin position="15"/>
        <end position="25"/>
    </location>
</feature>
<evidence type="ECO:0000256" key="3">
    <source>
        <dbReference type="ARBA" id="ARBA00022553"/>
    </source>
</evidence>
<sequence length="328" mass="38137">MEKDLGEENVQEQGQHTEMEPKQEMDVAQSYITRAKMNPAKKDNEKRRRKDAMRRVSMILRKCDSLRSTEDRQFLEKHPDMVKTTKKRKERVEIYKERVVEREDASHVIEAKVEQLANIISQAKHLVCYTGAGISTAALIPDYRGSQGIWTLLQKGQEIGEHDLSSANPTYTHMALYELHRRRLLHHVVSQNCDGLHLRSGLPRNSLSEIHGNMYVEVVPNFAMNRSAASCFFCFDRYAELECQFYRRWNLSQRKHKKRARSGRFVVCECCPTSDDDDDYDENISLAHIAAAETAKRRQQLSTSFPRKLARTQAGWYGKGYKKGRKRR</sequence>